<evidence type="ECO:0000256" key="1">
    <source>
        <dbReference type="ARBA" id="ARBA00008874"/>
    </source>
</evidence>
<dbReference type="AlphaFoldDB" id="A0A7J6VVI2"/>
<protein>
    <submittedName>
        <fullName evidence="3">Serine/threonine-protein kinase BLUS1</fullName>
    </submittedName>
</protein>
<name>A0A7J6VVI2_THATH</name>
<sequence>MNYPVDKSYYNLNEELSSKKDAKTFKATCSIDSSEVVVKIINLTTTLDKTPMKIPHPQILNHLTKFAVQEEGALYSYVVMPFIREGSVAKELTSINGGLNETCVAIIIKEVIKAVEVLHTQGYHHGGIKPGNVFLDIETKPCSVKLSSSFCRKITRSTEYWQALETFLPSATIDQGEDIWLLGIIALEMVYGYPPVVNCKDPSFDR</sequence>
<dbReference type="SMART" id="SM00220">
    <property type="entry name" value="S_TKc"/>
    <property type="match status" value="1"/>
</dbReference>
<dbReference type="GO" id="GO:0005524">
    <property type="term" value="F:ATP binding"/>
    <property type="evidence" value="ECO:0007669"/>
    <property type="project" value="InterPro"/>
</dbReference>
<evidence type="ECO:0000313" key="3">
    <source>
        <dbReference type="EMBL" id="KAF5188195.1"/>
    </source>
</evidence>
<accession>A0A7J6VVI2</accession>
<dbReference type="PANTHER" id="PTHR48014:SF7">
    <property type="entry name" value="SERINE_THREONINE-PROTEIN KINASE BLUS1"/>
    <property type="match status" value="1"/>
</dbReference>
<dbReference type="Gene3D" id="1.10.510.10">
    <property type="entry name" value="Transferase(Phosphotransferase) domain 1"/>
    <property type="match status" value="1"/>
</dbReference>
<keyword evidence="3" id="KW-0418">Kinase</keyword>
<keyword evidence="4" id="KW-1185">Reference proteome</keyword>
<dbReference type="OrthoDB" id="248923at2759"/>
<comment type="caution">
    <text evidence="3">The sequence shown here is derived from an EMBL/GenBank/DDBJ whole genome shotgun (WGS) entry which is preliminary data.</text>
</comment>
<dbReference type="GO" id="GO:0004672">
    <property type="term" value="F:protein kinase activity"/>
    <property type="evidence" value="ECO:0007669"/>
    <property type="project" value="InterPro"/>
</dbReference>
<dbReference type="InterPro" id="IPR000719">
    <property type="entry name" value="Prot_kinase_dom"/>
</dbReference>
<reference evidence="3 4" key="1">
    <citation type="submission" date="2020-06" db="EMBL/GenBank/DDBJ databases">
        <title>Transcriptomic and genomic resources for Thalictrum thalictroides and T. hernandezii: Facilitating candidate gene discovery in an emerging model plant lineage.</title>
        <authorList>
            <person name="Arias T."/>
            <person name="Riano-Pachon D.M."/>
            <person name="Di Stilio V.S."/>
        </authorList>
    </citation>
    <scope>NUCLEOTIDE SEQUENCE [LARGE SCALE GENOMIC DNA]</scope>
    <source>
        <strain evidence="4">cv. WT478/WT964</strain>
        <tissue evidence="3">Leaves</tissue>
    </source>
</reference>
<dbReference type="InterPro" id="IPR047173">
    <property type="entry name" value="STRAD_A/B-like"/>
</dbReference>
<feature type="domain" description="Protein kinase" evidence="2">
    <location>
        <begin position="1"/>
        <end position="206"/>
    </location>
</feature>
<keyword evidence="3" id="KW-0808">Transferase</keyword>
<dbReference type="GO" id="GO:0043539">
    <property type="term" value="F:protein serine/threonine kinase activator activity"/>
    <property type="evidence" value="ECO:0007669"/>
    <property type="project" value="InterPro"/>
</dbReference>
<dbReference type="Proteomes" id="UP000554482">
    <property type="component" value="Unassembled WGS sequence"/>
</dbReference>
<feature type="non-terminal residue" evidence="3">
    <location>
        <position position="206"/>
    </location>
</feature>
<gene>
    <name evidence="3" type="ORF">FRX31_022218</name>
</gene>
<dbReference type="EMBL" id="JABWDY010027086">
    <property type="protein sequence ID" value="KAF5188195.1"/>
    <property type="molecule type" value="Genomic_DNA"/>
</dbReference>
<comment type="similarity">
    <text evidence="1">Belongs to the protein kinase superfamily. STE Ser/Thr protein kinase family. STE20 subfamily.</text>
</comment>
<evidence type="ECO:0000259" key="2">
    <source>
        <dbReference type="PROSITE" id="PS50011"/>
    </source>
</evidence>
<proteinExistence type="inferred from homology"/>
<dbReference type="PANTHER" id="PTHR48014">
    <property type="entry name" value="SERINE/THREONINE-PROTEIN KINASE FRAY2"/>
    <property type="match status" value="1"/>
</dbReference>
<organism evidence="3 4">
    <name type="scientific">Thalictrum thalictroides</name>
    <name type="common">Rue-anemone</name>
    <name type="synonym">Anemone thalictroides</name>
    <dbReference type="NCBI Taxonomy" id="46969"/>
    <lineage>
        <taxon>Eukaryota</taxon>
        <taxon>Viridiplantae</taxon>
        <taxon>Streptophyta</taxon>
        <taxon>Embryophyta</taxon>
        <taxon>Tracheophyta</taxon>
        <taxon>Spermatophyta</taxon>
        <taxon>Magnoliopsida</taxon>
        <taxon>Ranunculales</taxon>
        <taxon>Ranunculaceae</taxon>
        <taxon>Thalictroideae</taxon>
        <taxon>Thalictrum</taxon>
    </lineage>
</organism>
<dbReference type="PROSITE" id="PS50011">
    <property type="entry name" value="PROTEIN_KINASE_DOM"/>
    <property type="match status" value="1"/>
</dbReference>
<dbReference type="SUPFAM" id="SSF56112">
    <property type="entry name" value="Protein kinase-like (PK-like)"/>
    <property type="match status" value="1"/>
</dbReference>
<dbReference type="InterPro" id="IPR011009">
    <property type="entry name" value="Kinase-like_dom_sf"/>
</dbReference>
<dbReference type="Pfam" id="PF00069">
    <property type="entry name" value="Pkinase"/>
    <property type="match status" value="1"/>
</dbReference>
<evidence type="ECO:0000313" key="4">
    <source>
        <dbReference type="Proteomes" id="UP000554482"/>
    </source>
</evidence>